<accession>A0A8J8NZ96</accession>
<keyword evidence="3" id="KW-1185">Reference proteome</keyword>
<dbReference type="AlphaFoldDB" id="A0A8J8NZ96"/>
<evidence type="ECO:0000313" key="3">
    <source>
        <dbReference type="Proteomes" id="UP000785679"/>
    </source>
</evidence>
<proteinExistence type="predicted"/>
<reference evidence="2" key="1">
    <citation type="submission" date="2019-06" db="EMBL/GenBank/DDBJ databases">
        <authorList>
            <person name="Zheng W."/>
        </authorList>
    </citation>
    <scope>NUCLEOTIDE SEQUENCE</scope>
    <source>
        <strain evidence="2">QDHG01</strain>
    </source>
</reference>
<gene>
    <name evidence="2" type="ORF">FGO68_gene1590</name>
</gene>
<evidence type="ECO:0000256" key="1">
    <source>
        <dbReference type="SAM" id="MobiDB-lite"/>
    </source>
</evidence>
<feature type="region of interest" description="Disordered" evidence="1">
    <location>
        <begin position="390"/>
        <end position="411"/>
    </location>
</feature>
<name>A0A8J8NZ96_HALGN</name>
<evidence type="ECO:0000313" key="2">
    <source>
        <dbReference type="EMBL" id="TNV83070.1"/>
    </source>
</evidence>
<sequence length="692" mass="77782">MAELNQWRRAGCRSYPRLQVPLTQFPRARTGTLSLVEYHLPQGVLYQVQRLILFYIISFVNRINQNMSELQSIALPPQTANYNLRNARKNHSLTQQNVSITQNVARDHFYRENQLLKQASQFSSIHADVGPLNNVFSSKLMIKNKLNQIKFPLGYERDGNELMRPQLNFQVQPLHLQGLAQQVTQNDDYQSTIYSLKKHHQPKVMQQNSQRSAVERENNIVSSASARGEVQSQGTTGLLNIIDQNNFLKENSQVVKPTTSNDTKKSHSRQFVFENTANSMGDASPFRHTQYSVSPSLGGNGTLSTGANIVKNAMGTTQTSVFNKTGDNFMVIRKEPSIVDVNHPSRMSTMNGQTLSQALNGNVVQIQRIKLVPVNDMAAGLLAHQETDFSRIGSKSSPRGGLMSRPGQTSYRGSTNAIQNNQQSRSLFLGATLASQVSRFHSTQRSSFIRGTVDENDFNDSPSDAMLMTTNVDKELPLKFKRFRKGPPKPNDPISREQLQTVSVLKRNDLMKVNAKKARDEFIKNKFQRPTQLIAPIDPVDYYKQATQNIALQSSISEVRQKGVLSKNNCTEQMKEPTNSRPYQLVKGVDLLTGGVRDVGQFTSNNRAQAISYFYESNFKPKFQGDFKEGVDRFPNLFNKQKSEFLKFANVNEQTNRIIKTYFNSSSNVRNITSAGMPAAGKPSSPLGAIRR</sequence>
<protein>
    <submittedName>
        <fullName evidence="2">Uncharacterized protein</fullName>
    </submittedName>
</protein>
<dbReference type="Proteomes" id="UP000785679">
    <property type="component" value="Unassembled WGS sequence"/>
</dbReference>
<dbReference type="OrthoDB" id="10689527at2759"/>
<comment type="caution">
    <text evidence="2">The sequence shown here is derived from an EMBL/GenBank/DDBJ whole genome shotgun (WGS) entry which is preliminary data.</text>
</comment>
<dbReference type="EMBL" id="RRYP01004201">
    <property type="protein sequence ID" value="TNV83070.1"/>
    <property type="molecule type" value="Genomic_DNA"/>
</dbReference>
<organism evidence="2 3">
    <name type="scientific">Halteria grandinella</name>
    <dbReference type="NCBI Taxonomy" id="5974"/>
    <lineage>
        <taxon>Eukaryota</taxon>
        <taxon>Sar</taxon>
        <taxon>Alveolata</taxon>
        <taxon>Ciliophora</taxon>
        <taxon>Intramacronucleata</taxon>
        <taxon>Spirotrichea</taxon>
        <taxon>Stichotrichia</taxon>
        <taxon>Sporadotrichida</taxon>
        <taxon>Halteriidae</taxon>
        <taxon>Halteria</taxon>
    </lineage>
</organism>